<gene>
    <name evidence="3" type="ORF">HAX54_024918</name>
</gene>
<protein>
    <recommendedName>
        <fullName evidence="2">LNS2/PITP domain-containing protein</fullName>
    </recommendedName>
</protein>
<comment type="caution">
    <text evidence="3">The sequence shown here is derived from an EMBL/GenBank/DDBJ whole genome shotgun (WGS) entry which is preliminary data.</text>
</comment>
<dbReference type="PANTHER" id="PTHR12181:SF59">
    <property type="entry name" value="PHOSPHATIDATE PHOSPHATASE PAH1"/>
    <property type="match status" value="1"/>
</dbReference>
<feature type="domain" description="LNS2/PITP" evidence="2">
    <location>
        <begin position="274"/>
        <end position="379"/>
    </location>
</feature>
<dbReference type="EMBL" id="JACEIK010003020">
    <property type="protein sequence ID" value="MCD9639925.1"/>
    <property type="molecule type" value="Genomic_DNA"/>
</dbReference>
<name>A0ABS8V0J5_DATST</name>
<organism evidence="3 4">
    <name type="scientific">Datura stramonium</name>
    <name type="common">Jimsonweed</name>
    <name type="synonym">Common thornapple</name>
    <dbReference type="NCBI Taxonomy" id="4076"/>
    <lineage>
        <taxon>Eukaryota</taxon>
        <taxon>Viridiplantae</taxon>
        <taxon>Streptophyta</taxon>
        <taxon>Embryophyta</taxon>
        <taxon>Tracheophyta</taxon>
        <taxon>Spermatophyta</taxon>
        <taxon>Magnoliopsida</taxon>
        <taxon>eudicotyledons</taxon>
        <taxon>Gunneridae</taxon>
        <taxon>Pentapetalae</taxon>
        <taxon>asterids</taxon>
        <taxon>lamiids</taxon>
        <taxon>Solanales</taxon>
        <taxon>Solanaceae</taxon>
        <taxon>Solanoideae</taxon>
        <taxon>Datureae</taxon>
        <taxon>Datura</taxon>
    </lineage>
</organism>
<proteinExistence type="predicted"/>
<sequence length="379" mass="42327">MVWMSKNEEDECNAADLPLRDERLTLGKDRLNRDRIRMLNQDSMSFRMSNLLDDPIDLSEYDGKQLDQTPANDLKNREADLCMNSTVESTSCSFKKDEVFKSCLELSALAMQRKMRLISQIRFLSRDSGKQRRCKSSLSRDLQLAGVTLQKSDLDLEHNAQTSRQSGQQGSDESTGCDNLEQQTAALLKGVEISLCRNLLHAGMGSVAARGFLESTEQIATPRGGKESPRKQSQRTNVPSTGQIESLKLKEGQNCSDFHFFHSSTRGAKGLMFLVKSGAVGWKGLDPLGIARLFCAIKLLFLSARAIVQAYLTKSFLFNLKQDGKSLPPGPVVISPDGLFPSLYREVIRRAPHEFKIACLEDIKALFPPDYNPFYAGFE</sequence>
<dbReference type="Proteomes" id="UP000823775">
    <property type="component" value="Unassembled WGS sequence"/>
</dbReference>
<dbReference type="SMART" id="SM00775">
    <property type="entry name" value="LNS2"/>
    <property type="match status" value="1"/>
</dbReference>
<evidence type="ECO:0000313" key="3">
    <source>
        <dbReference type="EMBL" id="MCD9639925.1"/>
    </source>
</evidence>
<feature type="region of interest" description="Disordered" evidence="1">
    <location>
        <begin position="219"/>
        <end position="241"/>
    </location>
</feature>
<dbReference type="InterPro" id="IPR031315">
    <property type="entry name" value="LNS2/PITP"/>
</dbReference>
<reference evidence="3 4" key="1">
    <citation type="journal article" date="2021" name="BMC Genomics">
        <title>Datura genome reveals duplications of psychoactive alkaloid biosynthetic genes and high mutation rate following tissue culture.</title>
        <authorList>
            <person name="Rajewski A."/>
            <person name="Carter-House D."/>
            <person name="Stajich J."/>
            <person name="Litt A."/>
        </authorList>
    </citation>
    <scope>NUCLEOTIDE SEQUENCE [LARGE SCALE GENOMIC DNA]</scope>
    <source>
        <strain evidence="3">AR-01</strain>
    </source>
</reference>
<evidence type="ECO:0000259" key="2">
    <source>
        <dbReference type="SMART" id="SM00775"/>
    </source>
</evidence>
<dbReference type="Pfam" id="PF08235">
    <property type="entry name" value="LNS2"/>
    <property type="match status" value="1"/>
</dbReference>
<evidence type="ECO:0000313" key="4">
    <source>
        <dbReference type="Proteomes" id="UP000823775"/>
    </source>
</evidence>
<evidence type="ECO:0000256" key="1">
    <source>
        <dbReference type="SAM" id="MobiDB-lite"/>
    </source>
</evidence>
<keyword evidence="4" id="KW-1185">Reference proteome</keyword>
<dbReference type="PANTHER" id="PTHR12181">
    <property type="entry name" value="LIPIN"/>
    <property type="match status" value="1"/>
</dbReference>
<accession>A0ABS8V0J5</accession>
<dbReference type="InterPro" id="IPR013209">
    <property type="entry name" value="LNS2"/>
</dbReference>
<dbReference type="InterPro" id="IPR026058">
    <property type="entry name" value="LIPIN"/>
</dbReference>